<gene>
    <name evidence="1" type="ORF">LOK49_LG07G01354</name>
</gene>
<accession>A0ACC0H1L6</accession>
<protein>
    <submittedName>
        <fullName evidence="1">Uncharacterized protein</fullName>
    </submittedName>
</protein>
<organism evidence="1 2">
    <name type="scientific">Camellia lanceoleosa</name>
    <dbReference type="NCBI Taxonomy" id="1840588"/>
    <lineage>
        <taxon>Eukaryota</taxon>
        <taxon>Viridiplantae</taxon>
        <taxon>Streptophyta</taxon>
        <taxon>Embryophyta</taxon>
        <taxon>Tracheophyta</taxon>
        <taxon>Spermatophyta</taxon>
        <taxon>Magnoliopsida</taxon>
        <taxon>eudicotyledons</taxon>
        <taxon>Gunneridae</taxon>
        <taxon>Pentapetalae</taxon>
        <taxon>asterids</taxon>
        <taxon>Ericales</taxon>
        <taxon>Theaceae</taxon>
        <taxon>Camellia</taxon>
    </lineage>
</organism>
<comment type="caution">
    <text evidence="1">The sequence shown here is derived from an EMBL/GenBank/DDBJ whole genome shotgun (WGS) entry which is preliminary data.</text>
</comment>
<evidence type="ECO:0000313" key="2">
    <source>
        <dbReference type="Proteomes" id="UP001060215"/>
    </source>
</evidence>
<keyword evidence="2" id="KW-1185">Reference proteome</keyword>
<dbReference type="Proteomes" id="UP001060215">
    <property type="component" value="Chromosome 7"/>
</dbReference>
<proteinExistence type="predicted"/>
<name>A0ACC0H1L6_9ERIC</name>
<reference evidence="1 2" key="1">
    <citation type="journal article" date="2022" name="Plant J.">
        <title>Chromosome-level genome of Camellia lanceoleosa provides a valuable resource for understanding genome evolution and self-incompatibility.</title>
        <authorList>
            <person name="Gong W."/>
            <person name="Xiao S."/>
            <person name="Wang L."/>
            <person name="Liao Z."/>
            <person name="Chang Y."/>
            <person name="Mo W."/>
            <person name="Hu G."/>
            <person name="Li W."/>
            <person name="Zhao G."/>
            <person name="Zhu H."/>
            <person name="Hu X."/>
            <person name="Ji K."/>
            <person name="Xiang X."/>
            <person name="Song Q."/>
            <person name="Yuan D."/>
            <person name="Jin S."/>
            <person name="Zhang L."/>
        </authorList>
    </citation>
    <scope>NUCLEOTIDE SEQUENCE [LARGE SCALE GENOMIC DNA]</scope>
    <source>
        <strain evidence="1">SQ_2022a</strain>
    </source>
</reference>
<sequence length="167" mass="18041">MASTPASLNKFATGGSKGRFCSIESEIKLGKIGQIEQNKEKLGCHWEKLVSDAADLLIFDSFIIEETSDGRVGKTLNFETTSCASTVLELPLDNNGSLQKTHAVGSCKERDMESHVVEFVLALQEIGCFSVVLKCVLALVAAATIGIGARPFYSGQVNGFFSFLYYS</sequence>
<evidence type="ECO:0000313" key="1">
    <source>
        <dbReference type="EMBL" id="KAI8006597.1"/>
    </source>
</evidence>
<dbReference type="EMBL" id="CM045764">
    <property type="protein sequence ID" value="KAI8006597.1"/>
    <property type="molecule type" value="Genomic_DNA"/>
</dbReference>